<feature type="transmembrane region" description="Helical" evidence="7">
    <location>
        <begin position="147"/>
        <end position="168"/>
    </location>
</feature>
<feature type="transmembrane region" description="Helical" evidence="7">
    <location>
        <begin position="97"/>
        <end position="117"/>
    </location>
</feature>
<evidence type="ECO:0000313" key="9">
    <source>
        <dbReference type="EMBL" id="BBY30161.1"/>
    </source>
</evidence>
<evidence type="ECO:0000256" key="3">
    <source>
        <dbReference type="ARBA" id="ARBA00022692"/>
    </source>
</evidence>
<dbReference type="PANTHER" id="PTHR30509">
    <property type="entry name" value="P-HYDROXYBENZOIC ACID EFFLUX PUMP SUBUNIT-RELATED"/>
    <property type="match status" value="1"/>
</dbReference>
<proteinExistence type="inferred from homology"/>
<evidence type="ECO:0000256" key="4">
    <source>
        <dbReference type="ARBA" id="ARBA00022989"/>
    </source>
</evidence>
<reference evidence="9 10" key="1">
    <citation type="journal article" date="2019" name="Emerg. Microbes Infect.">
        <title>Comprehensive subspecies identification of 175 nontuberculous mycobacteria species based on 7547 genomic profiles.</title>
        <authorList>
            <person name="Matsumoto Y."/>
            <person name="Kinjo T."/>
            <person name="Motooka D."/>
            <person name="Nabeya D."/>
            <person name="Jung N."/>
            <person name="Uechi K."/>
            <person name="Horii T."/>
            <person name="Iida T."/>
            <person name="Fujita J."/>
            <person name="Nakamura S."/>
        </authorList>
    </citation>
    <scope>NUCLEOTIDE SEQUENCE [LARGE SCALE GENOMIC DNA]</scope>
    <source>
        <strain evidence="9 10">JCM 17899</strain>
    </source>
</reference>
<dbReference type="AlphaFoldDB" id="A0A7I7QV34"/>
<dbReference type="GO" id="GO:0005886">
    <property type="term" value="C:plasma membrane"/>
    <property type="evidence" value="ECO:0007669"/>
    <property type="project" value="UniProtKB-SubCell"/>
</dbReference>
<feature type="transmembrane region" description="Helical" evidence="7">
    <location>
        <begin position="42"/>
        <end position="67"/>
    </location>
</feature>
<feature type="domain" description="Integral membrane bound transporter" evidence="8">
    <location>
        <begin position="371"/>
        <end position="493"/>
    </location>
</feature>
<dbReference type="PANTHER" id="PTHR30509:SF9">
    <property type="entry name" value="MULTIDRUG RESISTANCE PROTEIN MDTO"/>
    <property type="match status" value="1"/>
</dbReference>
<name>A0A7I7QV34_9MYCO</name>
<feature type="transmembrane region" description="Helical" evidence="7">
    <location>
        <begin position="404"/>
        <end position="425"/>
    </location>
</feature>
<protein>
    <submittedName>
        <fullName evidence="9">Fusaric acid resistance protein</fullName>
    </submittedName>
</protein>
<dbReference type="Pfam" id="PF13515">
    <property type="entry name" value="FUSC_2"/>
    <property type="match status" value="1"/>
</dbReference>
<evidence type="ECO:0000256" key="5">
    <source>
        <dbReference type="ARBA" id="ARBA00023136"/>
    </source>
</evidence>
<feature type="transmembrane region" description="Helical" evidence="7">
    <location>
        <begin position="74"/>
        <end position="91"/>
    </location>
</feature>
<evidence type="ECO:0000256" key="1">
    <source>
        <dbReference type="ARBA" id="ARBA00004651"/>
    </source>
</evidence>
<feature type="transmembrane region" description="Helical" evidence="7">
    <location>
        <begin position="481"/>
        <end position="498"/>
    </location>
</feature>
<keyword evidence="3 7" id="KW-0812">Transmembrane</keyword>
<evidence type="ECO:0000256" key="7">
    <source>
        <dbReference type="SAM" id="Phobius"/>
    </source>
</evidence>
<dbReference type="KEGG" id="msei:MSEDJ_42570"/>
<keyword evidence="2" id="KW-1003">Cell membrane</keyword>
<comment type="subcellular location">
    <subcellularLocation>
        <location evidence="1">Cell membrane</location>
        <topology evidence="1">Multi-pass membrane protein</topology>
    </subcellularLocation>
</comment>
<organism evidence="9 10">
    <name type="scientific">Mycolicibacterium sediminis</name>
    <dbReference type="NCBI Taxonomy" id="1286180"/>
    <lineage>
        <taxon>Bacteria</taxon>
        <taxon>Bacillati</taxon>
        <taxon>Actinomycetota</taxon>
        <taxon>Actinomycetes</taxon>
        <taxon>Mycobacteriales</taxon>
        <taxon>Mycobacteriaceae</taxon>
        <taxon>Mycolicibacterium</taxon>
    </lineage>
</organism>
<comment type="similarity">
    <text evidence="6">Belongs to the YccS/YhfK family.</text>
</comment>
<sequence>MGDGARSGYKRGVFKALAVRPAAPDVGAVVRSLLGVLVAAGLGLYLLGPSAALAAGGAAAIAGAAALQDSPHGRFPIVVGVSVAMGAAVLLGASTSAYWPVFVVAVAIGCFLAGLAWAAGRNAGLLAAAGCVLLVIAPPTPPSWAGVVGSAALAVLAGLAQAAMIALWPRRRWQVQRQALTVAYRSLAADARALAEDPSGEIAAAPLRRLREVFTFTPEQAVRHPLAYRAWYRLPERIGVTLAALAGRSNVDHGLSPILAAAADVLDAVARPTRANAKVTGYAMGRFDAVAAGASDLESPLIRRLSAQLRDAAALRYGEAAPDTAELAQRRRPGLVGTAAQAAALIRGQVDADSPVMRHAIRLSVAAGCGVAIARVADVAQGYWIPLTIVMVLRPETAHTYTRCVGRVAGIAAGVAVATLITLVLHPAGPFAALCGVLLLGAVYAVAGRGYVMVTAALSAALVFLVDVSGVAGLVTMGDRVIAALIGGVLAILAHVVLPDRTSVRLRQRAGELLKAEIDYAATVLRASVHDVERPGEQMAAAWDRALRARAAFEASAATGLMDDRQLRRWLSSYRAGLNAVTASCAALEANLPARRAAETSTALASAVDEYVEALRGDPQTAGLAWTLDVTTLVAAAGRVRAELAGVDDGSARVLLTEIEAVTGHLVQIGSLQRVSEPTSG</sequence>
<evidence type="ECO:0000256" key="2">
    <source>
        <dbReference type="ARBA" id="ARBA00022475"/>
    </source>
</evidence>
<dbReference type="EMBL" id="AP022588">
    <property type="protein sequence ID" value="BBY30161.1"/>
    <property type="molecule type" value="Genomic_DNA"/>
</dbReference>
<keyword evidence="10" id="KW-1185">Reference proteome</keyword>
<dbReference type="InterPro" id="IPR049453">
    <property type="entry name" value="Memb_transporter_dom"/>
</dbReference>
<evidence type="ECO:0000256" key="6">
    <source>
        <dbReference type="ARBA" id="ARBA00043993"/>
    </source>
</evidence>
<feature type="transmembrane region" description="Helical" evidence="7">
    <location>
        <begin position="431"/>
        <end position="447"/>
    </location>
</feature>
<keyword evidence="4 7" id="KW-1133">Transmembrane helix</keyword>
<gene>
    <name evidence="9" type="ORF">MSEDJ_42570</name>
</gene>
<evidence type="ECO:0000313" key="10">
    <source>
        <dbReference type="Proteomes" id="UP000467193"/>
    </source>
</evidence>
<keyword evidence="5 7" id="KW-0472">Membrane</keyword>
<feature type="transmembrane region" description="Helical" evidence="7">
    <location>
        <begin position="454"/>
        <end position="475"/>
    </location>
</feature>
<accession>A0A7I7QV34</accession>
<evidence type="ECO:0000259" key="8">
    <source>
        <dbReference type="Pfam" id="PF13515"/>
    </source>
</evidence>
<dbReference type="Proteomes" id="UP000467193">
    <property type="component" value="Chromosome"/>
</dbReference>